<organism evidence="1">
    <name type="scientific">marine sediment metagenome</name>
    <dbReference type="NCBI Taxonomy" id="412755"/>
    <lineage>
        <taxon>unclassified sequences</taxon>
        <taxon>metagenomes</taxon>
        <taxon>ecological metagenomes</taxon>
    </lineage>
</organism>
<gene>
    <name evidence="1" type="ORF">S03H2_62474</name>
</gene>
<dbReference type="AlphaFoldDB" id="X1J7Y2"/>
<name>X1J7Y2_9ZZZZ</name>
<comment type="caution">
    <text evidence="1">The sequence shown here is derived from an EMBL/GenBank/DDBJ whole genome shotgun (WGS) entry which is preliminary data.</text>
</comment>
<sequence length="86" mass="10013">HLDDEINKEIGKKLTPDEMLRLFGFIVPVSSNNAIITSGIERFSQQKGKFLKEKIFEKKKNLAQSLARKVDGEFSKRYPQRKNLYI</sequence>
<protein>
    <submittedName>
        <fullName evidence="1">Uncharacterized protein</fullName>
    </submittedName>
</protein>
<accession>X1J7Y2</accession>
<dbReference type="EMBL" id="BARU01040409">
    <property type="protein sequence ID" value="GAH77610.1"/>
    <property type="molecule type" value="Genomic_DNA"/>
</dbReference>
<reference evidence="1" key="1">
    <citation type="journal article" date="2014" name="Front. Microbiol.">
        <title>High frequency of phylogenetically diverse reductive dehalogenase-homologous genes in deep subseafloor sedimentary metagenomes.</title>
        <authorList>
            <person name="Kawai M."/>
            <person name="Futagami T."/>
            <person name="Toyoda A."/>
            <person name="Takaki Y."/>
            <person name="Nishi S."/>
            <person name="Hori S."/>
            <person name="Arai W."/>
            <person name="Tsubouchi T."/>
            <person name="Morono Y."/>
            <person name="Uchiyama I."/>
            <person name="Ito T."/>
            <person name="Fujiyama A."/>
            <person name="Inagaki F."/>
            <person name="Takami H."/>
        </authorList>
    </citation>
    <scope>NUCLEOTIDE SEQUENCE</scope>
    <source>
        <strain evidence="1">Expedition CK06-06</strain>
    </source>
</reference>
<proteinExistence type="predicted"/>
<evidence type="ECO:0000313" key="1">
    <source>
        <dbReference type="EMBL" id="GAH77610.1"/>
    </source>
</evidence>
<feature type="non-terminal residue" evidence="1">
    <location>
        <position position="1"/>
    </location>
</feature>